<comment type="caution">
    <text evidence="13">The sequence shown here is derived from an EMBL/GenBank/DDBJ whole genome shotgun (WGS) entry which is preliminary data.</text>
</comment>
<protein>
    <recommendedName>
        <fullName evidence="3">Translocation and assembly module subunit TamA</fullName>
    </recommendedName>
    <alternativeName>
        <fullName evidence="9">Autotransporter assembly factor TamA</fullName>
    </alternativeName>
</protein>
<keyword evidence="7" id="KW-0472">Membrane</keyword>
<evidence type="ECO:0000313" key="14">
    <source>
        <dbReference type="Proteomes" id="UP001168640"/>
    </source>
</evidence>
<dbReference type="PANTHER" id="PTHR12815:SF47">
    <property type="entry name" value="TRANSLOCATION AND ASSEMBLY MODULE SUBUNIT TAMA"/>
    <property type="match status" value="1"/>
</dbReference>
<evidence type="ECO:0000256" key="1">
    <source>
        <dbReference type="ARBA" id="ARBA00004442"/>
    </source>
</evidence>
<name>A0ABT8VWB1_9GAMM</name>
<feature type="domain" description="Bacterial surface antigen (D15)" evidence="11">
    <location>
        <begin position="379"/>
        <end position="586"/>
    </location>
</feature>
<comment type="similarity">
    <text evidence="2">Belongs to the TamA family.</text>
</comment>
<dbReference type="Pfam" id="PF17243">
    <property type="entry name" value="POTRA_TamA_1"/>
    <property type="match status" value="1"/>
</dbReference>
<evidence type="ECO:0000256" key="8">
    <source>
        <dbReference type="ARBA" id="ARBA00023237"/>
    </source>
</evidence>
<gene>
    <name evidence="13" type="ORF">QVZ43_00875</name>
</gene>
<dbReference type="InterPro" id="IPR000184">
    <property type="entry name" value="Bac_surfAg_D15"/>
</dbReference>
<evidence type="ECO:0000256" key="4">
    <source>
        <dbReference type="ARBA" id="ARBA00022452"/>
    </source>
</evidence>
<evidence type="ECO:0000256" key="10">
    <source>
        <dbReference type="ARBA" id="ARBA00093548"/>
    </source>
</evidence>
<keyword evidence="5" id="KW-0812">Transmembrane</keyword>
<keyword evidence="14" id="KW-1185">Reference proteome</keyword>
<dbReference type="EMBL" id="JAUMIS010000001">
    <property type="protein sequence ID" value="MDO3720254.1"/>
    <property type="molecule type" value="Genomic_DNA"/>
</dbReference>
<proteinExistence type="inferred from homology"/>
<evidence type="ECO:0000259" key="11">
    <source>
        <dbReference type="Pfam" id="PF01103"/>
    </source>
</evidence>
<evidence type="ECO:0000313" key="13">
    <source>
        <dbReference type="EMBL" id="MDO3720254.1"/>
    </source>
</evidence>
<evidence type="ECO:0000256" key="2">
    <source>
        <dbReference type="ARBA" id="ARBA00010248"/>
    </source>
</evidence>
<evidence type="ECO:0000256" key="7">
    <source>
        <dbReference type="ARBA" id="ARBA00023136"/>
    </source>
</evidence>
<dbReference type="Proteomes" id="UP001168640">
    <property type="component" value="Unassembled WGS sequence"/>
</dbReference>
<organism evidence="13 14">
    <name type="scientific">Marinobacter suaedae</name>
    <dbReference type="NCBI Taxonomy" id="3057675"/>
    <lineage>
        <taxon>Bacteria</taxon>
        <taxon>Pseudomonadati</taxon>
        <taxon>Pseudomonadota</taxon>
        <taxon>Gammaproteobacteria</taxon>
        <taxon>Pseudomonadales</taxon>
        <taxon>Marinobacteraceae</taxon>
        <taxon>Marinobacter</taxon>
    </lineage>
</organism>
<evidence type="ECO:0000259" key="12">
    <source>
        <dbReference type="Pfam" id="PF17243"/>
    </source>
</evidence>
<keyword evidence="4" id="KW-1134">Transmembrane beta strand</keyword>
<comment type="subcellular location">
    <subcellularLocation>
        <location evidence="1">Cell outer membrane</location>
    </subcellularLocation>
</comment>
<dbReference type="InterPro" id="IPR035243">
    <property type="entry name" value="TamA_POTRA_Dom_1"/>
</dbReference>
<evidence type="ECO:0000256" key="6">
    <source>
        <dbReference type="ARBA" id="ARBA00022729"/>
    </source>
</evidence>
<comment type="subunit">
    <text evidence="10">Interacts with TamB to form the translocation and assembly module (TAM).</text>
</comment>
<dbReference type="Gene3D" id="2.40.160.50">
    <property type="entry name" value="membrane protein fhac: a member of the omp85/tpsb transporter family"/>
    <property type="match status" value="1"/>
</dbReference>
<keyword evidence="8" id="KW-0998">Cell outer membrane</keyword>
<feature type="domain" description="TamA POTRA" evidence="12">
    <location>
        <begin position="35"/>
        <end position="110"/>
    </location>
</feature>
<accession>A0ABT8VWB1</accession>
<dbReference type="Gene3D" id="3.10.20.310">
    <property type="entry name" value="membrane protein fhac"/>
    <property type="match status" value="3"/>
</dbReference>
<dbReference type="Pfam" id="PF01103">
    <property type="entry name" value="Omp85"/>
    <property type="match status" value="1"/>
</dbReference>
<dbReference type="InterPro" id="IPR039910">
    <property type="entry name" value="D15-like"/>
</dbReference>
<evidence type="ECO:0000256" key="5">
    <source>
        <dbReference type="ARBA" id="ARBA00022692"/>
    </source>
</evidence>
<evidence type="ECO:0000256" key="9">
    <source>
        <dbReference type="ARBA" id="ARBA00033063"/>
    </source>
</evidence>
<reference evidence="13" key="1">
    <citation type="submission" date="2023-07" db="EMBL/GenBank/DDBJ databases">
        <title>Marinobacter sp. chi1 genome sequencing and assembly.</title>
        <authorList>
            <person name="Park S."/>
        </authorList>
    </citation>
    <scope>NUCLEOTIDE SEQUENCE</scope>
    <source>
        <strain evidence="13">Chi1</strain>
    </source>
</reference>
<keyword evidence="6" id="KW-0732">Signal</keyword>
<dbReference type="RefSeq" id="WP_302908504.1">
    <property type="nucleotide sequence ID" value="NZ_JAUMIS010000001.1"/>
</dbReference>
<sequence length="589" mass="65620">MLSVRTARTSYFRRLAGLVICCLLSGWLQAQQVRVELEGEFPELKDNAEAFLGEVKGRTPRELRRFAPTAVRKVSRALRALGYYNPDIDWQLKEDDEETDDKKRASLVITVVPGEPVRVVSRTVEINGAAASDEEFVRDLPKQPAEGAILNHGQYASLRGTIESRARQRGYFDGQFTESRLAVNPEAGTAEITLIFESGERYSLGEVSFEEGHWFELGLLEDFVTFEPGIPYHADEIAQLNRDLSSSGYFTGIEIDAPPEQADNGMIPVSVAVTRREPRSVATGIGFSTDVGPRFKGNWREHWINPMGHRRGAETELSEPRQNLSAYYELPLDPPMTDLIRLTAGYQREDIEGVESELITVGQQWQHELDNGWLQVLSIRWEGERFNIRDEESGTSSLFLPGAGYSKIHADSPLDPSRGYRLQFDVTGSHRALLSKADILHGSMLAKGLYTVFDRHRFVGRFQLGGVATNDFSDVPPSLRFFAGGDQSVRGYAYETLSPENDNGVAVGGRFLLVGSGEYQYGITDRWRAAVFVDHGNAINDFNDPLATGVGAGVRWISPVGPLRLDIAKGLDREFGGDWRIHFSMGPEL</sequence>
<dbReference type="PANTHER" id="PTHR12815">
    <property type="entry name" value="SORTING AND ASSEMBLY MACHINERY SAMM50 PROTEIN FAMILY MEMBER"/>
    <property type="match status" value="1"/>
</dbReference>
<evidence type="ECO:0000256" key="3">
    <source>
        <dbReference type="ARBA" id="ARBA00015419"/>
    </source>
</evidence>